<accession>A0A811URQ3</accession>
<evidence type="ECO:0000313" key="2">
    <source>
        <dbReference type="EMBL" id="CAD7001843.1"/>
    </source>
</evidence>
<evidence type="ECO:0000313" key="3">
    <source>
        <dbReference type="Proteomes" id="UP000606786"/>
    </source>
</evidence>
<gene>
    <name evidence="1" type="ORF">CCAP1982_LOCUS10332</name>
    <name evidence="2" type="ORF">CCAP1982_LOCUS10333</name>
</gene>
<organism evidence="1 3">
    <name type="scientific">Ceratitis capitata</name>
    <name type="common">Mediterranean fruit fly</name>
    <name type="synonym">Tephritis capitata</name>
    <dbReference type="NCBI Taxonomy" id="7213"/>
    <lineage>
        <taxon>Eukaryota</taxon>
        <taxon>Metazoa</taxon>
        <taxon>Ecdysozoa</taxon>
        <taxon>Arthropoda</taxon>
        <taxon>Hexapoda</taxon>
        <taxon>Insecta</taxon>
        <taxon>Pterygota</taxon>
        <taxon>Neoptera</taxon>
        <taxon>Endopterygota</taxon>
        <taxon>Diptera</taxon>
        <taxon>Brachycera</taxon>
        <taxon>Muscomorpha</taxon>
        <taxon>Tephritoidea</taxon>
        <taxon>Tephritidae</taxon>
        <taxon>Ceratitis</taxon>
        <taxon>Ceratitis</taxon>
    </lineage>
</organism>
<dbReference type="EMBL" id="CAJHJT010000023">
    <property type="protein sequence ID" value="CAD7001842.1"/>
    <property type="molecule type" value="Genomic_DNA"/>
</dbReference>
<keyword evidence="3" id="KW-1185">Reference proteome</keyword>
<name>A0A811URQ3_CERCA</name>
<dbReference type="AlphaFoldDB" id="A0A811URQ3"/>
<feature type="non-terminal residue" evidence="1">
    <location>
        <position position="1"/>
    </location>
</feature>
<reference evidence="1" key="1">
    <citation type="submission" date="2020-11" db="EMBL/GenBank/DDBJ databases">
        <authorList>
            <person name="Whitehead M."/>
        </authorList>
    </citation>
    <scope>NUCLEOTIDE SEQUENCE</scope>
    <source>
        <strain evidence="1">EGII</strain>
    </source>
</reference>
<proteinExistence type="predicted"/>
<comment type="caution">
    <text evidence="1">The sequence shown here is derived from an EMBL/GenBank/DDBJ whole genome shotgun (WGS) entry which is preliminary data.</text>
</comment>
<sequence length="107" mass="11563">KQLQIVATPSLVKTAVFPSCFKLTSSFINTLQHHLKNATSNSEYHQLHNEILDHHQIGWDVLYTDGSKSNTGTAFPVTNILGATIAAYSLPSYCSAFTAVAAALLEA</sequence>
<evidence type="ECO:0000313" key="1">
    <source>
        <dbReference type="EMBL" id="CAD7001842.1"/>
    </source>
</evidence>
<dbReference type="Proteomes" id="UP000606786">
    <property type="component" value="Unassembled WGS sequence"/>
</dbReference>
<dbReference type="EMBL" id="CAJHJT010000023">
    <property type="protein sequence ID" value="CAD7001843.1"/>
    <property type="molecule type" value="Genomic_DNA"/>
</dbReference>
<protein>
    <submittedName>
        <fullName evidence="1">(Mediterranean fruit fly) hypothetical protein</fullName>
    </submittedName>
</protein>
<feature type="non-terminal residue" evidence="1">
    <location>
        <position position="107"/>
    </location>
</feature>